<dbReference type="SUPFAM" id="SSF53474">
    <property type="entry name" value="alpha/beta-Hydrolases"/>
    <property type="match status" value="1"/>
</dbReference>
<gene>
    <name evidence="4" type="ORF">PICMEDRAFT_15310</name>
</gene>
<dbReference type="PANTHER" id="PTHR48070:SF6">
    <property type="entry name" value="ESTERASE OVCA2"/>
    <property type="match status" value="1"/>
</dbReference>
<accession>A0A1E3NMJ8</accession>
<dbReference type="STRING" id="763406.A0A1E3NMJ8"/>
<dbReference type="Pfam" id="PF03959">
    <property type="entry name" value="FSH1"/>
    <property type="match status" value="1"/>
</dbReference>
<dbReference type="RefSeq" id="XP_019018463.1">
    <property type="nucleotide sequence ID" value="XM_019160759.1"/>
</dbReference>
<evidence type="ECO:0000313" key="4">
    <source>
        <dbReference type="EMBL" id="ODQ47350.1"/>
    </source>
</evidence>
<evidence type="ECO:0000259" key="3">
    <source>
        <dbReference type="Pfam" id="PF03959"/>
    </source>
</evidence>
<dbReference type="InterPro" id="IPR005645">
    <property type="entry name" value="FSH-like_dom"/>
</dbReference>
<dbReference type="InterPro" id="IPR029058">
    <property type="entry name" value="AB_hydrolase_fold"/>
</dbReference>
<dbReference type="InterPro" id="IPR050593">
    <property type="entry name" value="LovG"/>
</dbReference>
<dbReference type="PANTHER" id="PTHR48070">
    <property type="entry name" value="ESTERASE OVCA2"/>
    <property type="match status" value="1"/>
</dbReference>
<keyword evidence="5" id="KW-1185">Reference proteome</keyword>
<dbReference type="OrthoDB" id="2094269at2759"/>
<sequence>MSQKVIKGTILCLHGFAQNGVVFSTKASGIRKALKKAGYHTVFVDGPIELTAADLPFTAAKLGADDKAEEVNFRGWVYTQPEKFDIQPSLDVIKKAYEEHGPFIGIMGFSQGSGVAGAILSSFADVVGDEKALDTLKFAIIYSGFKFENPSVQHYYDKKIALPTLHVMGELDTLVSNERSLDLAALCEDATILKHPGGHYCPSTKDLLKTEVAWVNSVVDGTREKDAKADDEAKKDSAAAEDEISKLSKDLEGLGKA</sequence>
<dbReference type="GO" id="GO:0005634">
    <property type="term" value="C:nucleus"/>
    <property type="evidence" value="ECO:0007669"/>
    <property type="project" value="TreeGrafter"/>
</dbReference>
<evidence type="ECO:0000313" key="5">
    <source>
        <dbReference type="Proteomes" id="UP000094455"/>
    </source>
</evidence>
<dbReference type="Gene3D" id="3.40.50.1820">
    <property type="entry name" value="alpha/beta hydrolase"/>
    <property type="match status" value="1"/>
</dbReference>
<feature type="region of interest" description="Disordered" evidence="2">
    <location>
        <begin position="223"/>
        <end position="243"/>
    </location>
</feature>
<dbReference type="AlphaFoldDB" id="A0A1E3NMJ8"/>
<organism evidence="4 5">
    <name type="scientific">Pichia membranifaciens NRRL Y-2026</name>
    <dbReference type="NCBI Taxonomy" id="763406"/>
    <lineage>
        <taxon>Eukaryota</taxon>
        <taxon>Fungi</taxon>
        <taxon>Dikarya</taxon>
        <taxon>Ascomycota</taxon>
        <taxon>Saccharomycotina</taxon>
        <taxon>Pichiomycetes</taxon>
        <taxon>Pichiales</taxon>
        <taxon>Pichiaceae</taxon>
        <taxon>Pichia</taxon>
    </lineage>
</organism>
<dbReference type="GeneID" id="30177446"/>
<dbReference type="EMBL" id="KV454002">
    <property type="protein sequence ID" value="ODQ47350.1"/>
    <property type="molecule type" value="Genomic_DNA"/>
</dbReference>
<evidence type="ECO:0000256" key="2">
    <source>
        <dbReference type="SAM" id="MobiDB-lite"/>
    </source>
</evidence>
<proteinExistence type="predicted"/>
<name>A0A1E3NMJ8_9ASCO</name>
<reference evidence="4 5" key="1">
    <citation type="journal article" date="2016" name="Proc. Natl. Acad. Sci. U.S.A.">
        <title>Comparative genomics of biotechnologically important yeasts.</title>
        <authorList>
            <person name="Riley R."/>
            <person name="Haridas S."/>
            <person name="Wolfe K.H."/>
            <person name="Lopes M.R."/>
            <person name="Hittinger C.T."/>
            <person name="Goeker M."/>
            <person name="Salamov A.A."/>
            <person name="Wisecaver J.H."/>
            <person name="Long T.M."/>
            <person name="Calvey C.H."/>
            <person name="Aerts A.L."/>
            <person name="Barry K.W."/>
            <person name="Choi C."/>
            <person name="Clum A."/>
            <person name="Coughlan A.Y."/>
            <person name="Deshpande S."/>
            <person name="Douglass A.P."/>
            <person name="Hanson S.J."/>
            <person name="Klenk H.-P."/>
            <person name="LaButti K.M."/>
            <person name="Lapidus A."/>
            <person name="Lindquist E.A."/>
            <person name="Lipzen A.M."/>
            <person name="Meier-Kolthoff J.P."/>
            <person name="Ohm R.A."/>
            <person name="Otillar R.P."/>
            <person name="Pangilinan J.L."/>
            <person name="Peng Y."/>
            <person name="Rokas A."/>
            <person name="Rosa C.A."/>
            <person name="Scheuner C."/>
            <person name="Sibirny A.A."/>
            <person name="Slot J.C."/>
            <person name="Stielow J.B."/>
            <person name="Sun H."/>
            <person name="Kurtzman C.P."/>
            <person name="Blackwell M."/>
            <person name="Grigoriev I.V."/>
            <person name="Jeffries T.W."/>
        </authorList>
    </citation>
    <scope>NUCLEOTIDE SEQUENCE [LARGE SCALE GENOMIC DNA]</scope>
    <source>
        <strain evidence="4 5">NRRL Y-2026</strain>
    </source>
</reference>
<protein>
    <recommendedName>
        <fullName evidence="3">Serine hydrolase domain-containing protein</fullName>
    </recommendedName>
</protein>
<dbReference type="GO" id="GO:0005737">
    <property type="term" value="C:cytoplasm"/>
    <property type="evidence" value="ECO:0007669"/>
    <property type="project" value="TreeGrafter"/>
</dbReference>
<evidence type="ECO:0000256" key="1">
    <source>
        <dbReference type="ARBA" id="ARBA00022801"/>
    </source>
</evidence>
<dbReference type="GO" id="GO:0016787">
    <property type="term" value="F:hydrolase activity"/>
    <property type="evidence" value="ECO:0007669"/>
    <property type="project" value="UniProtKB-KW"/>
</dbReference>
<feature type="domain" description="Serine hydrolase" evidence="3">
    <location>
        <begin position="7"/>
        <end position="208"/>
    </location>
</feature>
<keyword evidence="1" id="KW-0378">Hydrolase</keyword>
<dbReference type="Proteomes" id="UP000094455">
    <property type="component" value="Unassembled WGS sequence"/>
</dbReference>